<comment type="subunit">
    <text evidence="8">Associates with the 50S ribosomal subunit.</text>
</comment>
<comment type="function">
    <text evidence="8 10">GTPase that plays an essential role in the late steps of ribosome biogenesis.</text>
</comment>
<accession>A0A2T4U0E5</accession>
<dbReference type="PANTHER" id="PTHR43834:SF6">
    <property type="entry name" value="GTPASE DER"/>
    <property type="match status" value="1"/>
</dbReference>
<dbReference type="Gene3D" id="3.40.50.300">
    <property type="entry name" value="P-loop containing nucleotide triphosphate hydrolases"/>
    <property type="match status" value="2"/>
</dbReference>
<dbReference type="GO" id="GO:0042254">
    <property type="term" value="P:ribosome biogenesis"/>
    <property type="evidence" value="ECO:0007669"/>
    <property type="project" value="UniProtKB-KW"/>
</dbReference>
<dbReference type="HAMAP" id="MF_00195">
    <property type="entry name" value="GTPase_Der"/>
    <property type="match status" value="1"/>
</dbReference>
<dbReference type="InterPro" id="IPR005225">
    <property type="entry name" value="Small_GTP-bd"/>
</dbReference>
<organism evidence="12 13">
    <name type="scientific">Candidatus Methylomirabilis limnetica</name>
    <dbReference type="NCBI Taxonomy" id="2033718"/>
    <lineage>
        <taxon>Bacteria</taxon>
        <taxon>Candidatus Methylomirabilota</taxon>
        <taxon>Candidatus Methylomirabilia</taxon>
        <taxon>Candidatus Methylomirabilales</taxon>
        <taxon>Candidatus Methylomirabilaceae</taxon>
        <taxon>Candidatus Methylomirabilis</taxon>
    </lineage>
</organism>
<dbReference type="GO" id="GO:0005525">
    <property type="term" value="F:GTP binding"/>
    <property type="evidence" value="ECO:0007669"/>
    <property type="project" value="UniProtKB-UniRule"/>
</dbReference>
<evidence type="ECO:0000256" key="4">
    <source>
        <dbReference type="ARBA" id="ARBA00022737"/>
    </source>
</evidence>
<dbReference type="PROSITE" id="PS51712">
    <property type="entry name" value="G_ENGA"/>
    <property type="match status" value="2"/>
</dbReference>
<feature type="binding site" evidence="8">
    <location>
        <begin position="121"/>
        <end position="124"/>
    </location>
    <ligand>
        <name>GTP</name>
        <dbReference type="ChEBI" id="CHEBI:37565"/>
        <label>1</label>
    </ligand>
</feature>
<keyword evidence="13" id="KW-1185">Reference proteome</keyword>
<feature type="binding site" evidence="8">
    <location>
        <begin position="10"/>
        <end position="17"/>
    </location>
    <ligand>
        <name>GTP</name>
        <dbReference type="ChEBI" id="CHEBI:37565"/>
        <label>1</label>
    </ligand>
</feature>
<evidence type="ECO:0000256" key="9">
    <source>
        <dbReference type="PROSITE-ProRule" id="PRU01049"/>
    </source>
</evidence>
<dbReference type="SUPFAM" id="SSF52540">
    <property type="entry name" value="P-loop containing nucleoside triphosphate hydrolases"/>
    <property type="match status" value="2"/>
</dbReference>
<dbReference type="PIRSF" id="PIRSF006485">
    <property type="entry name" value="GTP-binding_EngA"/>
    <property type="match status" value="1"/>
</dbReference>
<dbReference type="OrthoDB" id="9805918at2"/>
<dbReference type="Pfam" id="PF01926">
    <property type="entry name" value="MMR_HSR1"/>
    <property type="match status" value="2"/>
</dbReference>
<dbReference type="InterPro" id="IPR032859">
    <property type="entry name" value="KH_dom-like"/>
</dbReference>
<feature type="binding site" evidence="8">
    <location>
        <begin position="230"/>
        <end position="234"/>
    </location>
    <ligand>
        <name>GTP</name>
        <dbReference type="ChEBI" id="CHEBI:37565"/>
        <label>2</label>
    </ligand>
</feature>
<evidence type="ECO:0000256" key="3">
    <source>
        <dbReference type="ARBA" id="ARBA00022517"/>
    </source>
</evidence>
<dbReference type="InterPro" id="IPR015946">
    <property type="entry name" value="KH_dom-like_a/b"/>
</dbReference>
<reference evidence="13" key="2">
    <citation type="journal article" date="2018" name="Environ. Microbiol.">
        <title>Bloom of a denitrifying methanotroph, 'Candidatus Methylomirabilis limnetica', in a deep stratified lake.</title>
        <authorList>
            <person name="Graf J.S."/>
            <person name="Mayr M.J."/>
            <person name="Marchant H.K."/>
            <person name="Tienken D."/>
            <person name="Hach P.F."/>
            <person name="Brand A."/>
            <person name="Schubert C.J."/>
            <person name="Kuypers M.M."/>
            <person name="Milucka J."/>
        </authorList>
    </citation>
    <scope>NUCLEOTIDE SEQUENCE [LARGE SCALE GENOMIC DNA]</scope>
    <source>
        <strain evidence="13">Zug</strain>
    </source>
</reference>
<sequence>MPLPVVTIVGRPNVGKSTLFNRLVGGRRAIVLDKPGVTRDRQYAPIEWKGCAFLLGDTGGFEPGVKSGLAVQVLAQVQMAVQEAALIVFVVDAREGLTPLDEEIARALRHDVRARIVVVPNKVDRPTHEVLASEFFRMGFDEICPVSAEHGLGVAELCDLIVEALPQTDVAPEEKAIRVAVVGRPNVGKSSLVNALLGQERVIVSEQAGTTRDAIDTPFAYNDTPYILIDTAGLRSRSKVHEPLERFSVARALRAIERSDVALILVDAQVGITDQDAKIAAYVQDTGSSAILVANKWDLMPPGADARQEFTLQIRDQLRHLDYAPIAFVSALSGYQVLTLLPLLQTVAQWRSHRVPTPQINELIGEATRKYPPPAHGKRPVRFSYATQAANPPPTFLLFVSDPSGVRVPYRRYLVNQLRAAYAFIGAPIRLVLKGKSGK</sequence>
<evidence type="ECO:0000256" key="6">
    <source>
        <dbReference type="ARBA" id="ARBA00023134"/>
    </source>
</evidence>
<comment type="similarity">
    <text evidence="1 8 9 10">Belongs to the TRAFAC class TrmE-Era-EngA-EngB-Septin-like GTPase superfamily. EngA (Der) GTPase family.</text>
</comment>
<dbReference type="FunFam" id="3.40.50.300:FF:000040">
    <property type="entry name" value="GTPase Der"/>
    <property type="match status" value="1"/>
</dbReference>
<evidence type="ECO:0000256" key="10">
    <source>
        <dbReference type="RuleBase" id="RU004481"/>
    </source>
</evidence>
<dbReference type="PRINTS" id="PR00326">
    <property type="entry name" value="GTP1OBG"/>
</dbReference>
<name>A0A2T4U0E5_9BACT</name>
<dbReference type="CDD" id="cd01895">
    <property type="entry name" value="EngA2"/>
    <property type="match status" value="1"/>
</dbReference>
<protein>
    <recommendedName>
        <fullName evidence="2 8">GTPase Der</fullName>
    </recommendedName>
    <alternativeName>
        <fullName evidence="7 8">GTP-binding protein EngA</fullName>
    </alternativeName>
</protein>
<dbReference type="InterPro" id="IPR027417">
    <property type="entry name" value="P-loop_NTPase"/>
</dbReference>
<comment type="caution">
    <text evidence="12">The sequence shown here is derived from an EMBL/GenBank/DDBJ whole genome shotgun (WGS) entry which is preliminary data.</text>
</comment>
<keyword evidence="6 8" id="KW-0342">GTP-binding</keyword>
<keyword evidence="4 10" id="KW-0677">Repeat</keyword>
<dbReference type="GO" id="GO:0043022">
    <property type="term" value="F:ribosome binding"/>
    <property type="evidence" value="ECO:0007669"/>
    <property type="project" value="TreeGrafter"/>
</dbReference>
<gene>
    <name evidence="8" type="primary">der</name>
    <name evidence="12" type="ORF">CLG94_02315</name>
</gene>
<evidence type="ECO:0000256" key="8">
    <source>
        <dbReference type="HAMAP-Rule" id="MF_00195"/>
    </source>
</evidence>
<dbReference type="RefSeq" id="WP_107561291.1">
    <property type="nucleotide sequence ID" value="NZ_NVQC01000011.1"/>
</dbReference>
<keyword evidence="5 8" id="KW-0547">Nucleotide-binding</keyword>
<proteinExistence type="inferred from homology"/>
<dbReference type="NCBIfam" id="TIGR03594">
    <property type="entry name" value="GTPase_EngA"/>
    <property type="match status" value="1"/>
</dbReference>
<evidence type="ECO:0000259" key="11">
    <source>
        <dbReference type="PROSITE" id="PS51712"/>
    </source>
</evidence>
<dbReference type="EMBL" id="NVQC01000011">
    <property type="protein sequence ID" value="PTL36829.1"/>
    <property type="molecule type" value="Genomic_DNA"/>
</dbReference>
<evidence type="ECO:0000256" key="2">
    <source>
        <dbReference type="ARBA" id="ARBA00020953"/>
    </source>
</evidence>
<feature type="binding site" evidence="8">
    <location>
        <begin position="295"/>
        <end position="298"/>
    </location>
    <ligand>
        <name>GTP</name>
        <dbReference type="ChEBI" id="CHEBI:37565"/>
        <label>2</label>
    </ligand>
</feature>
<evidence type="ECO:0000313" key="12">
    <source>
        <dbReference type="EMBL" id="PTL36829.1"/>
    </source>
</evidence>
<dbReference type="Gene3D" id="3.30.300.20">
    <property type="match status" value="1"/>
</dbReference>
<feature type="domain" description="EngA-type G" evidence="11">
    <location>
        <begin position="177"/>
        <end position="352"/>
    </location>
</feature>
<dbReference type="Proteomes" id="UP000241436">
    <property type="component" value="Unassembled WGS sequence"/>
</dbReference>
<dbReference type="AlphaFoldDB" id="A0A2T4U0E5"/>
<dbReference type="InterPro" id="IPR016484">
    <property type="entry name" value="GTPase_Der"/>
</dbReference>
<dbReference type="PANTHER" id="PTHR43834">
    <property type="entry name" value="GTPASE DER"/>
    <property type="match status" value="1"/>
</dbReference>
<dbReference type="InterPro" id="IPR006073">
    <property type="entry name" value="GTP-bd"/>
</dbReference>
<dbReference type="InterPro" id="IPR031166">
    <property type="entry name" value="G_ENGA"/>
</dbReference>
<reference evidence="12 13" key="1">
    <citation type="submission" date="2017-09" db="EMBL/GenBank/DDBJ databases">
        <title>Bloom of a denitrifying methanotroph, Candidatus Methylomirabilis limnetica, in a deep stratified lake.</title>
        <authorList>
            <person name="Graf J.S."/>
            <person name="Marchant H.K."/>
            <person name="Tienken D."/>
            <person name="Hach P.F."/>
            <person name="Brand A."/>
            <person name="Schubert C.J."/>
            <person name="Kuypers M.M."/>
            <person name="Milucka J."/>
        </authorList>
    </citation>
    <scope>NUCLEOTIDE SEQUENCE [LARGE SCALE GENOMIC DNA]</scope>
    <source>
        <strain evidence="12 13">Zug</strain>
    </source>
</reference>
<evidence type="ECO:0000256" key="5">
    <source>
        <dbReference type="ARBA" id="ARBA00022741"/>
    </source>
</evidence>
<evidence type="ECO:0000313" key="13">
    <source>
        <dbReference type="Proteomes" id="UP000241436"/>
    </source>
</evidence>
<feature type="binding site" evidence="8">
    <location>
        <begin position="57"/>
        <end position="61"/>
    </location>
    <ligand>
        <name>GTP</name>
        <dbReference type="ChEBI" id="CHEBI:37565"/>
        <label>1</label>
    </ligand>
</feature>
<dbReference type="CDD" id="cd01894">
    <property type="entry name" value="EngA1"/>
    <property type="match status" value="1"/>
</dbReference>
<keyword evidence="3 8" id="KW-0690">Ribosome biogenesis</keyword>
<dbReference type="NCBIfam" id="TIGR00231">
    <property type="entry name" value="small_GTP"/>
    <property type="match status" value="2"/>
</dbReference>
<evidence type="ECO:0000256" key="7">
    <source>
        <dbReference type="ARBA" id="ARBA00032345"/>
    </source>
</evidence>
<dbReference type="Pfam" id="PF14714">
    <property type="entry name" value="KH_dom-like"/>
    <property type="match status" value="1"/>
</dbReference>
<evidence type="ECO:0000256" key="1">
    <source>
        <dbReference type="ARBA" id="ARBA00008279"/>
    </source>
</evidence>
<feature type="domain" description="EngA-type G" evidence="11">
    <location>
        <begin position="4"/>
        <end position="169"/>
    </location>
</feature>
<feature type="binding site" evidence="8">
    <location>
        <begin position="183"/>
        <end position="190"/>
    </location>
    <ligand>
        <name>GTP</name>
        <dbReference type="ChEBI" id="CHEBI:37565"/>
        <label>2</label>
    </ligand>
</feature>